<evidence type="ECO:0000256" key="4">
    <source>
        <dbReference type="ARBA" id="ARBA00023054"/>
    </source>
</evidence>
<dbReference type="GO" id="GO:0005634">
    <property type="term" value="C:nucleus"/>
    <property type="evidence" value="ECO:0007669"/>
    <property type="project" value="UniProtKB-SubCell"/>
</dbReference>
<dbReference type="PIRSF" id="PIRSF005719">
    <property type="entry name" value="SMC"/>
    <property type="match status" value="1"/>
</dbReference>
<sequence>MLMGIKKLKIINFKSYVGEHMIGPFDRLSCIVGPNGCGKSNIMDCISFVLCYPIKLLRSISYSDLISIGEDKTAVKLYIDDYSICREIDKRGVFVYYYNNEKVAEETYKNILKEKNISSELRNLVFQGDIDFVASKTPLELTRLVEELSGSIKYKKQYDELSKKYNDMSIECVKVYETRKEALQSIKDAKCSKENKKKVKALEFEKDEIMLQLRLASLKESEDSIKTLENEIITIKENNKIEEEKYFEEKIKETDKERLTAQKEYIKAKRTLSKHREDENECKIYLLNNEINANEGLEKTKIIHHEMKEIKNKISVYQKTIIEKEKDLESSKRILGLYKNEREQKEKKLNDIVTPYELENMKDKYQSEIVDEQEEINNFNLNLKPLEERCKSTKKKIKELKSKKEEYEKERKIREERVKEEENKIKGIKNTIKELEERIKNDRQNYEVIIQKEKEKNEEFKQIMTKILAEDKIKKENERKTKILETVNVLKTLFKGIKGRFIDLIEPTQKKYEIALSVLMGANDQSVIVENENTAFKAISYLKDKKMCRLTFLPLNILKGKKIDKNSINEYRKKGTVIEAIETIKFKEENRSAIEKVLGNSLIVEDIDLGAEISKKLRNPISTQTGVLFHKSGFITGGGSKNSKFQNKEHEKLLENRNKILTELNNLFEKKKAFGHIEIIVNKISTLEEEIKEIESTEDISKDIHLLNESLDKLQTSLSEDEQKIEKILKRSEKLILNIQKKEQKIFGNLFKKTGIKNLHELDIKNIYEEKNYQAEMMIRKIEREIFNMNQEIENLTERNEKLQLKKNTTTITEVEDTKRKQKTLETLIQQEEKRLINLENNLNSAKSKYEDIKNNYNQIVKEKNNTINIIVQIENNLENKIEEFLEIIKSSIIEEIKIPLKNNKTLTEEIGTKLINSENNKECFENIKIDYTKMKKDIKYNGRLSEIIKEIDTLIPTITEDATPINYSTHIKNYEETRKKVLQQKQKFQEIKTKRIELFLECFNIISNEISTIYKKLTKNEEYEGSAHLVLENKIIPFESGIKFHVMPPKKRFREMRFLSGGEKIMASLSFILSFHKYKPSSFYIFDEIDSALDLNNVQNIANYLRLSNIQFILISLKPLLTQYADSLIGVYKKNNKSNILTYRLNNENYLKDNSDEIKNEDESKINKENEEDKSISECIKDIEISEK</sequence>
<dbReference type="InterPro" id="IPR010935">
    <property type="entry name" value="SMC_hinge"/>
</dbReference>
<evidence type="ECO:0000256" key="5">
    <source>
        <dbReference type="ARBA" id="ARBA00023242"/>
    </source>
</evidence>
<dbReference type="OMA" id="KHMDFQR"/>
<keyword evidence="12" id="KW-1185">Reference proteome</keyword>
<keyword evidence="6" id="KW-0131">Cell cycle</keyword>
<feature type="region of interest" description="Disordered" evidence="9">
    <location>
        <begin position="1157"/>
        <end position="1176"/>
    </location>
</feature>
<dbReference type="Gene3D" id="3.30.70.1620">
    <property type="match status" value="1"/>
</dbReference>
<dbReference type="VEuPathDB" id="MicrosporidiaDB:SLOPH_1893"/>
<feature type="coiled-coil region" evidence="8">
    <location>
        <begin position="650"/>
        <end position="884"/>
    </location>
</feature>
<feature type="coiled-coil region" evidence="8">
    <location>
        <begin position="218"/>
        <end position="245"/>
    </location>
</feature>
<evidence type="ECO:0000256" key="6">
    <source>
        <dbReference type="ARBA" id="ARBA00023306"/>
    </source>
</evidence>
<dbReference type="FunCoup" id="S7WB03">
    <property type="interactions" value="203"/>
</dbReference>
<dbReference type="Pfam" id="PF06470">
    <property type="entry name" value="SMC_hinge"/>
    <property type="match status" value="1"/>
</dbReference>
<proteinExistence type="inferred from homology"/>
<evidence type="ECO:0000256" key="7">
    <source>
        <dbReference type="PIRNR" id="PIRNR005719"/>
    </source>
</evidence>
<dbReference type="SUPFAM" id="SSF52540">
    <property type="entry name" value="P-loop containing nucleoside triphosphate hydrolases"/>
    <property type="match status" value="2"/>
</dbReference>
<organism evidence="11 12">
    <name type="scientific">Spraguea lophii (strain 42_110)</name>
    <name type="common">Microsporidian parasite</name>
    <dbReference type="NCBI Taxonomy" id="1358809"/>
    <lineage>
        <taxon>Eukaryota</taxon>
        <taxon>Fungi</taxon>
        <taxon>Fungi incertae sedis</taxon>
        <taxon>Microsporidia</taxon>
        <taxon>Spragueidae</taxon>
        <taxon>Spraguea</taxon>
    </lineage>
</organism>
<evidence type="ECO:0000256" key="1">
    <source>
        <dbReference type="ARBA" id="ARBA00004123"/>
    </source>
</evidence>
<feature type="domain" description="SMC hinge" evidence="10">
    <location>
        <begin position="495"/>
        <end position="614"/>
    </location>
</feature>
<evidence type="ECO:0000313" key="11">
    <source>
        <dbReference type="EMBL" id="EPR80111.1"/>
    </source>
</evidence>
<dbReference type="OrthoDB" id="5575062at2759"/>
<dbReference type="InterPro" id="IPR027417">
    <property type="entry name" value="P-loop_NTPase"/>
</dbReference>
<reference evidence="12" key="1">
    <citation type="journal article" date="2013" name="PLoS Genet.">
        <title>The genome of Spraguea lophii and the basis of host-microsporidian interactions.</title>
        <authorList>
            <person name="Campbell S.E."/>
            <person name="Williams T.A."/>
            <person name="Yousuf A."/>
            <person name="Soanes D.M."/>
            <person name="Paszkiewicz K.H."/>
            <person name="Williams B.A.P."/>
        </authorList>
    </citation>
    <scope>NUCLEOTIDE SEQUENCE [LARGE SCALE GENOMIC DNA]</scope>
    <source>
        <strain evidence="12">42_110</strain>
    </source>
</reference>
<feature type="coiled-coil region" evidence="8">
    <location>
        <begin position="362"/>
        <end position="470"/>
    </location>
</feature>
<dbReference type="GO" id="GO:0005524">
    <property type="term" value="F:ATP binding"/>
    <property type="evidence" value="ECO:0007669"/>
    <property type="project" value="InterPro"/>
</dbReference>
<protein>
    <recommendedName>
        <fullName evidence="7">Structural maintenance of chromosomes protein</fullName>
    </recommendedName>
</protein>
<dbReference type="GO" id="GO:0051301">
    <property type="term" value="P:cell division"/>
    <property type="evidence" value="ECO:0007669"/>
    <property type="project" value="UniProtKB-KW"/>
</dbReference>
<evidence type="ECO:0000256" key="2">
    <source>
        <dbReference type="ARBA" id="ARBA00022618"/>
    </source>
</evidence>
<dbReference type="PANTHER" id="PTHR18937">
    <property type="entry name" value="STRUCTURAL MAINTENANCE OF CHROMOSOMES SMC FAMILY MEMBER"/>
    <property type="match status" value="1"/>
</dbReference>
<name>S7WB03_SPRLO</name>
<evidence type="ECO:0000256" key="3">
    <source>
        <dbReference type="ARBA" id="ARBA00022776"/>
    </source>
</evidence>
<keyword evidence="3" id="KW-0498">Mitosis</keyword>
<dbReference type="InParanoid" id="S7WB03"/>
<dbReference type="SMART" id="SM00968">
    <property type="entry name" value="SMC_hinge"/>
    <property type="match status" value="1"/>
</dbReference>
<dbReference type="InterPro" id="IPR036277">
    <property type="entry name" value="SMC_hinge_sf"/>
</dbReference>
<dbReference type="InterPro" id="IPR003395">
    <property type="entry name" value="RecF/RecN/SMC_N"/>
</dbReference>
<dbReference type="Gene3D" id="1.20.1060.20">
    <property type="match status" value="1"/>
</dbReference>
<dbReference type="AlphaFoldDB" id="S7WB03"/>
<accession>S7WB03</accession>
<dbReference type="GO" id="GO:0007062">
    <property type="term" value="P:sister chromatid cohesion"/>
    <property type="evidence" value="ECO:0007669"/>
    <property type="project" value="TreeGrafter"/>
</dbReference>
<comment type="similarity">
    <text evidence="7">Belongs to the SMC family.</text>
</comment>
<dbReference type="GO" id="GO:0016887">
    <property type="term" value="F:ATP hydrolysis activity"/>
    <property type="evidence" value="ECO:0007669"/>
    <property type="project" value="InterPro"/>
</dbReference>
<dbReference type="Pfam" id="PF02463">
    <property type="entry name" value="SMC_N"/>
    <property type="match status" value="1"/>
</dbReference>
<keyword evidence="2" id="KW-0132">Cell division</keyword>
<dbReference type="STRING" id="1358809.S7WB03"/>
<dbReference type="GO" id="GO:0003677">
    <property type="term" value="F:DNA binding"/>
    <property type="evidence" value="ECO:0007669"/>
    <property type="project" value="TreeGrafter"/>
</dbReference>
<comment type="caution">
    <text evidence="11">The sequence shown here is derived from an EMBL/GenBank/DDBJ whole genome shotgun (WGS) entry which is preliminary data.</text>
</comment>
<dbReference type="HOGENOM" id="CLU_001042_0_1_1"/>
<keyword evidence="5 7" id="KW-0539">Nucleus</keyword>
<dbReference type="InterPro" id="IPR024704">
    <property type="entry name" value="SMC"/>
</dbReference>
<gene>
    <name evidence="11" type="ORF">SLOPH_1893</name>
</gene>
<dbReference type="PANTHER" id="PTHR18937:SF12">
    <property type="entry name" value="STRUCTURAL MAINTENANCE OF CHROMOSOMES PROTEIN"/>
    <property type="match status" value="1"/>
</dbReference>
<dbReference type="EMBL" id="ATCN01000010">
    <property type="protein sequence ID" value="EPR80111.1"/>
    <property type="molecule type" value="Genomic_DNA"/>
</dbReference>
<evidence type="ECO:0000259" key="10">
    <source>
        <dbReference type="SMART" id="SM00968"/>
    </source>
</evidence>
<keyword evidence="4 8" id="KW-0175">Coiled coil</keyword>
<dbReference type="Gene3D" id="3.40.50.300">
    <property type="entry name" value="P-loop containing nucleotide triphosphate hydrolases"/>
    <property type="match status" value="2"/>
</dbReference>
<evidence type="ECO:0000313" key="12">
    <source>
        <dbReference type="Proteomes" id="UP000014978"/>
    </source>
</evidence>
<evidence type="ECO:0000256" key="9">
    <source>
        <dbReference type="SAM" id="MobiDB-lite"/>
    </source>
</evidence>
<evidence type="ECO:0000256" key="8">
    <source>
        <dbReference type="SAM" id="Coils"/>
    </source>
</evidence>
<dbReference type="GO" id="GO:0008278">
    <property type="term" value="C:cohesin complex"/>
    <property type="evidence" value="ECO:0007669"/>
    <property type="project" value="TreeGrafter"/>
</dbReference>
<dbReference type="Proteomes" id="UP000014978">
    <property type="component" value="Unassembled WGS sequence"/>
</dbReference>
<comment type="subcellular location">
    <subcellularLocation>
        <location evidence="1 7">Nucleus</location>
    </subcellularLocation>
</comment>
<dbReference type="SUPFAM" id="SSF75553">
    <property type="entry name" value="Smc hinge domain"/>
    <property type="match status" value="1"/>
</dbReference>